<reference evidence="2 3" key="1">
    <citation type="submission" date="2019-02" db="EMBL/GenBank/DDBJ databases">
        <title>Deep-cultivation of Planctomycetes and their phenomic and genomic characterization uncovers novel biology.</title>
        <authorList>
            <person name="Wiegand S."/>
            <person name="Jogler M."/>
            <person name="Boedeker C."/>
            <person name="Pinto D."/>
            <person name="Vollmers J."/>
            <person name="Rivas-Marin E."/>
            <person name="Kohn T."/>
            <person name="Peeters S.H."/>
            <person name="Heuer A."/>
            <person name="Rast P."/>
            <person name="Oberbeckmann S."/>
            <person name="Bunk B."/>
            <person name="Jeske O."/>
            <person name="Meyerdierks A."/>
            <person name="Storesund J.E."/>
            <person name="Kallscheuer N."/>
            <person name="Luecker S."/>
            <person name="Lage O.M."/>
            <person name="Pohl T."/>
            <person name="Merkel B.J."/>
            <person name="Hornburger P."/>
            <person name="Mueller R.-W."/>
            <person name="Bruemmer F."/>
            <person name="Labrenz M."/>
            <person name="Spormann A.M."/>
            <person name="Op Den Camp H."/>
            <person name="Overmann J."/>
            <person name="Amann R."/>
            <person name="Jetten M.S.M."/>
            <person name="Mascher T."/>
            <person name="Medema M.H."/>
            <person name="Devos D.P."/>
            <person name="Kaster A.-K."/>
            <person name="Ovreas L."/>
            <person name="Rohde M."/>
            <person name="Galperin M.Y."/>
            <person name="Jogler C."/>
        </authorList>
    </citation>
    <scope>NUCLEOTIDE SEQUENCE [LARGE SCALE GENOMIC DNA]</scope>
    <source>
        <strain evidence="2 3">Poly41</strain>
    </source>
</reference>
<evidence type="ECO:0000313" key="3">
    <source>
        <dbReference type="Proteomes" id="UP000319143"/>
    </source>
</evidence>
<evidence type="ECO:0008006" key="4">
    <source>
        <dbReference type="Google" id="ProtNLM"/>
    </source>
</evidence>
<keyword evidence="1" id="KW-0472">Membrane</keyword>
<sequence length="224" mass="24323">MRENITKTVSFLRATAIGGVFFLLPLGVVLGLLGYIYNLVIAVAAPLHDALPSWLPLNTPVGIAFLFSLSVTILVLLCFASGIAARRAIGRRFSQTLEKQLTTVFPKYAIYKDLLAGNLKHDRIGPSLKPVLVSSVDGYRLAFEADRLENGLVVIYAPGAPDTWIGAVTLVPHDRVFPTEIDFNETLGIFERLGRDSRVILASVKFPDPQGGPIVGVVPEPQTE</sequence>
<dbReference type="AlphaFoldDB" id="A0A5C6E193"/>
<comment type="caution">
    <text evidence="2">The sequence shown here is derived from an EMBL/GenBank/DDBJ whole genome shotgun (WGS) entry which is preliminary data.</text>
</comment>
<accession>A0A5C6E193</accession>
<keyword evidence="1" id="KW-1133">Transmembrane helix</keyword>
<dbReference type="RefSeq" id="WP_146524673.1">
    <property type="nucleotide sequence ID" value="NZ_SJPV01000001.1"/>
</dbReference>
<gene>
    <name evidence="2" type="ORF">Poly41_09610</name>
</gene>
<keyword evidence="3" id="KW-1185">Reference proteome</keyword>
<dbReference type="EMBL" id="SJPV01000001">
    <property type="protein sequence ID" value="TWU42662.1"/>
    <property type="molecule type" value="Genomic_DNA"/>
</dbReference>
<evidence type="ECO:0000313" key="2">
    <source>
        <dbReference type="EMBL" id="TWU42662.1"/>
    </source>
</evidence>
<keyword evidence="1" id="KW-0812">Transmembrane</keyword>
<feature type="transmembrane region" description="Helical" evidence="1">
    <location>
        <begin position="63"/>
        <end position="85"/>
    </location>
</feature>
<organism evidence="2 3">
    <name type="scientific">Novipirellula artificiosorum</name>
    <dbReference type="NCBI Taxonomy" id="2528016"/>
    <lineage>
        <taxon>Bacteria</taxon>
        <taxon>Pseudomonadati</taxon>
        <taxon>Planctomycetota</taxon>
        <taxon>Planctomycetia</taxon>
        <taxon>Pirellulales</taxon>
        <taxon>Pirellulaceae</taxon>
        <taxon>Novipirellula</taxon>
    </lineage>
</organism>
<proteinExistence type="predicted"/>
<dbReference type="OrthoDB" id="260491at2"/>
<protein>
    <recommendedName>
        <fullName evidence="4">DUF502 domain-containing protein</fullName>
    </recommendedName>
</protein>
<dbReference type="Proteomes" id="UP000319143">
    <property type="component" value="Unassembled WGS sequence"/>
</dbReference>
<feature type="transmembrane region" description="Helical" evidence="1">
    <location>
        <begin position="20"/>
        <end position="43"/>
    </location>
</feature>
<evidence type="ECO:0000256" key="1">
    <source>
        <dbReference type="SAM" id="Phobius"/>
    </source>
</evidence>
<name>A0A5C6E193_9BACT</name>